<evidence type="ECO:0000256" key="3">
    <source>
        <dbReference type="ARBA" id="ARBA00022741"/>
    </source>
</evidence>
<proteinExistence type="inferred from homology"/>
<dbReference type="PANTHER" id="PTHR32182">
    <property type="entry name" value="DNA REPLICATION AND REPAIR PROTEIN RECF"/>
    <property type="match status" value="1"/>
</dbReference>
<organism evidence="8 9">
    <name type="scientific">Candidatus Thalassospirochaeta sargassi</name>
    <dbReference type="NCBI Taxonomy" id="3119039"/>
    <lineage>
        <taxon>Bacteria</taxon>
        <taxon>Pseudomonadati</taxon>
        <taxon>Spirochaetota</taxon>
        <taxon>Spirochaetia</taxon>
        <taxon>Spirochaetales</taxon>
        <taxon>Spirochaetaceae</taxon>
        <taxon>Candidatus Thalassospirochaeta</taxon>
    </lineage>
</organism>
<dbReference type="InterPro" id="IPR001238">
    <property type="entry name" value="DNA-binding_RecF"/>
</dbReference>
<keyword evidence="4 6" id="KW-0067">ATP-binding</keyword>
<comment type="caution">
    <text evidence="8">The sequence shown here is derived from an EMBL/GenBank/DDBJ whole genome shotgun (WGS) entry which is preliminary data.</text>
</comment>
<comment type="function">
    <text evidence="6">The RecF protein is involved in DNA metabolism; it is required for DNA replication and normal SOS inducibility. RecF binds preferentially to single-stranded, linear DNA. It also seems to bind ATP.</text>
</comment>
<dbReference type="Gene3D" id="3.40.50.300">
    <property type="entry name" value="P-loop containing nucleotide triphosphate hydrolases"/>
    <property type="match status" value="1"/>
</dbReference>
<keyword evidence="1 6" id="KW-0963">Cytoplasm</keyword>
<dbReference type="Proteomes" id="UP001221217">
    <property type="component" value="Unassembled WGS sequence"/>
</dbReference>
<keyword evidence="2 6" id="KW-0235">DNA replication</keyword>
<protein>
    <recommendedName>
        <fullName evidence="6">DNA replication and repair protein RecF</fullName>
    </recommendedName>
</protein>
<dbReference type="AlphaFoldDB" id="A0AAJ1MJ01"/>
<dbReference type="InterPro" id="IPR027417">
    <property type="entry name" value="P-loop_NTPase"/>
</dbReference>
<gene>
    <name evidence="6 8" type="primary">recF</name>
    <name evidence="8" type="ORF">PQJ61_05110</name>
</gene>
<reference evidence="8 9" key="1">
    <citation type="submission" date="2022-12" db="EMBL/GenBank/DDBJ databases">
        <title>Metagenome assembled genome from gulf of manar.</title>
        <authorList>
            <person name="Kohli P."/>
            <person name="Pk S."/>
            <person name="Venkata Ramana C."/>
            <person name="Sasikala C."/>
        </authorList>
    </citation>
    <scope>NUCLEOTIDE SEQUENCE [LARGE SCALE GENOMIC DNA]</scope>
    <source>
        <strain evidence="8">JB008</strain>
    </source>
</reference>
<comment type="subcellular location">
    <subcellularLocation>
        <location evidence="6">Cytoplasm</location>
    </subcellularLocation>
</comment>
<dbReference type="Pfam" id="PF02463">
    <property type="entry name" value="SMC_N"/>
    <property type="match status" value="1"/>
</dbReference>
<dbReference type="SUPFAM" id="SSF52540">
    <property type="entry name" value="P-loop containing nucleoside triphosphate hydrolases"/>
    <property type="match status" value="1"/>
</dbReference>
<dbReference type="GO" id="GO:0000731">
    <property type="term" value="P:DNA synthesis involved in DNA repair"/>
    <property type="evidence" value="ECO:0007669"/>
    <property type="project" value="TreeGrafter"/>
</dbReference>
<keyword evidence="6" id="KW-0227">DNA damage</keyword>
<dbReference type="GO" id="GO:0003697">
    <property type="term" value="F:single-stranded DNA binding"/>
    <property type="evidence" value="ECO:0007669"/>
    <property type="project" value="UniProtKB-UniRule"/>
</dbReference>
<dbReference type="InterPro" id="IPR003395">
    <property type="entry name" value="RecF/RecN/SMC_N"/>
</dbReference>
<evidence type="ECO:0000256" key="4">
    <source>
        <dbReference type="ARBA" id="ARBA00022840"/>
    </source>
</evidence>
<keyword evidence="6" id="KW-0234">DNA repair</keyword>
<keyword evidence="5 6" id="KW-0238">DNA-binding</keyword>
<keyword evidence="3 6" id="KW-0547">Nucleotide-binding</keyword>
<keyword evidence="6" id="KW-0742">SOS response</keyword>
<evidence type="ECO:0000256" key="1">
    <source>
        <dbReference type="ARBA" id="ARBA00022490"/>
    </source>
</evidence>
<evidence type="ECO:0000313" key="8">
    <source>
        <dbReference type="EMBL" id="MDC7226127.1"/>
    </source>
</evidence>
<evidence type="ECO:0000256" key="6">
    <source>
        <dbReference type="HAMAP-Rule" id="MF_00365"/>
    </source>
</evidence>
<dbReference type="InterPro" id="IPR042174">
    <property type="entry name" value="RecF_2"/>
</dbReference>
<evidence type="ECO:0000259" key="7">
    <source>
        <dbReference type="Pfam" id="PF02463"/>
    </source>
</evidence>
<evidence type="ECO:0000256" key="5">
    <source>
        <dbReference type="ARBA" id="ARBA00023125"/>
    </source>
</evidence>
<dbReference type="GO" id="GO:0005524">
    <property type="term" value="F:ATP binding"/>
    <property type="evidence" value="ECO:0007669"/>
    <property type="project" value="UniProtKB-UniRule"/>
</dbReference>
<dbReference type="NCBIfam" id="TIGR00611">
    <property type="entry name" value="recf"/>
    <property type="match status" value="1"/>
</dbReference>
<dbReference type="GO" id="GO:0009432">
    <property type="term" value="P:SOS response"/>
    <property type="evidence" value="ECO:0007669"/>
    <property type="project" value="UniProtKB-UniRule"/>
</dbReference>
<feature type="domain" description="RecF/RecN/SMC N-terminal" evidence="7">
    <location>
        <begin position="4"/>
        <end position="329"/>
    </location>
</feature>
<sequence>MAFSSVRIFQFRNLDDTEIVFTDKDIYLIGENGQGKTNFLEAIYLLCVGSSFRTRNESLLIKTGFREMSLTADFSDEGIIRKIQFKLDRGKKSIRIDSKQIRDRRELLAQFPCIAFTHEDINYVNGPPALRRLFINQTISLYDASFIDSLKTYNRVIKLRNKALKERRSDLLDIYDRQAAESGLEVQKKRIKLIEEFNSTFSYLFRNISGYNINLSIRYSPSWKTELSSDAVLSFIRENRNRDMMYKTSTTGPHRDKIGFYADGRNYAATASTGQIRLISLVLRASQAAFTADKSGLKPVLLLDDVLLEMDLKKRRRFLDYLPEYKQAFFTFLPDEGLVDYKESGPLYRVENGRISGEEI</sequence>
<dbReference type="GO" id="GO:0005737">
    <property type="term" value="C:cytoplasm"/>
    <property type="evidence" value="ECO:0007669"/>
    <property type="project" value="UniProtKB-SubCell"/>
</dbReference>
<name>A0AAJ1MJ01_9SPIO</name>
<dbReference type="PANTHER" id="PTHR32182:SF0">
    <property type="entry name" value="DNA REPLICATION AND REPAIR PROTEIN RECF"/>
    <property type="match status" value="1"/>
</dbReference>
<dbReference type="EMBL" id="JAQQAL010000011">
    <property type="protein sequence ID" value="MDC7226127.1"/>
    <property type="molecule type" value="Genomic_DNA"/>
</dbReference>
<comment type="similarity">
    <text evidence="6">Belongs to the RecF family.</text>
</comment>
<dbReference type="GO" id="GO:0006302">
    <property type="term" value="P:double-strand break repair"/>
    <property type="evidence" value="ECO:0007669"/>
    <property type="project" value="TreeGrafter"/>
</dbReference>
<dbReference type="GO" id="GO:0006260">
    <property type="term" value="P:DNA replication"/>
    <property type="evidence" value="ECO:0007669"/>
    <property type="project" value="UniProtKB-UniRule"/>
</dbReference>
<evidence type="ECO:0000256" key="2">
    <source>
        <dbReference type="ARBA" id="ARBA00022705"/>
    </source>
</evidence>
<feature type="binding site" evidence="6">
    <location>
        <begin position="30"/>
        <end position="37"/>
    </location>
    <ligand>
        <name>ATP</name>
        <dbReference type="ChEBI" id="CHEBI:30616"/>
    </ligand>
</feature>
<dbReference type="HAMAP" id="MF_00365">
    <property type="entry name" value="RecF"/>
    <property type="match status" value="1"/>
</dbReference>
<dbReference type="Gene3D" id="1.20.1050.90">
    <property type="entry name" value="RecF/RecN/SMC, N-terminal domain"/>
    <property type="match status" value="1"/>
</dbReference>
<accession>A0AAJ1MJ01</accession>
<evidence type="ECO:0000313" key="9">
    <source>
        <dbReference type="Proteomes" id="UP001221217"/>
    </source>
</evidence>